<dbReference type="EMBL" id="NIRM01000002">
    <property type="protein sequence ID" value="PHI08174.1"/>
    <property type="molecule type" value="Genomic_DNA"/>
</dbReference>
<dbReference type="InterPro" id="IPR007685">
    <property type="entry name" value="RelA_SpoT"/>
</dbReference>
<accession>A0A2C6BVM8</accession>
<evidence type="ECO:0000313" key="2">
    <source>
        <dbReference type="EMBL" id="PHI08174.1"/>
    </source>
</evidence>
<dbReference type="Proteomes" id="UP000221504">
    <property type="component" value="Unassembled WGS sequence"/>
</dbReference>
<name>A0A2C6BVM8_FUSNP</name>
<feature type="domain" description="RelA/SpoT" evidence="1">
    <location>
        <begin position="2"/>
        <end position="40"/>
    </location>
</feature>
<comment type="caution">
    <text evidence="2">The sequence shown here is derived from an EMBL/GenBank/DDBJ whole genome shotgun (WGS) entry which is preliminary data.</text>
</comment>
<evidence type="ECO:0000259" key="1">
    <source>
        <dbReference type="Pfam" id="PF04607"/>
    </source>
</evidence>
<gene>
    <name evidence="2" type="ORF">CBG52_08285</name>
</gene>
<reference evidence="2 3" key="1">
    <citation type="submission" date="2017-06" db="EMBL/GenBank/DDBJ databases">
        <title>Draft genome sequence of Fusobacterium nucleatum subsp. polymorphum KCOM 1267 (=ChDC F290).</title>
        <authorList>
            <person name="Kook J.-K."/>
            <person name="Park S.-N."/>
            <person name="Lim Y.K."/>
            <person name="Roh H."/>
        </authorList>
    </citation>
    <scope>NUCLEOTIDE SEQUENCE [LARGE SCALE GENOMIC DNA]</scope>
    <source>
        <strain evidence="3">KCOM 1267(ChDC F290)</strain>
    </source>
</reference>
<proteinExistence type="predicted"/>
<dbReference type="Gene3D" id="3.30.460.10">
    <property type="entry name" value="Beta Polymerase, domain 2"/>
    <property type="match status" value="1"/>
</dbReference>
<dbReference type="AlphaFoldDB" id="A0A2C6BVM8"/>
<dbReference type="Pfam" id="PF04607">
    <property type="entry name" value="RelA_SpoT"/>
    <property type="match status" value="1"/>
</dbReference>
<dbReference type="InterPro" id="IPR043519">
    <property type="entry name" value="NT_sf"/>
</dbReference>
<evidence type="ECO:0000313" key="3">
    <source>
        <dbReference type="Proteomes" id="UP000221504"/>
    </source>
</evidence>
<dbReference type="RefSeq" id="WP_099011466.1">
    <property type="nucleotide sequence ID" value="NZ_CP077154.1"/>
</dbReference>
<organism evidence="2 3">
    <name type="scientific">Fusobacterium nucleatum subsp. polymorphum</name>
    <name type="common">Fusobacterium polymorphum</name>
    <dbReference type="NCBI Taxonomy" id="76857"/>
    <lineage>
        <taxon>Bacteria</taxon>
        <taxon>Fusobacteriati</taxon>
        <taxon>Fusobacteriota</taxon>
        <taxon>Fusobacteriia</taxon>
        <taxon>Fusobacteriales</taxon>
        <taxon>Fusobacteriaceae</taxon>
        <taxon>Fusobacterium</taxon>
    </lineage>
</organism>
<dbReference type="GO" id="GO:0015969">
    <property type="term" value="P:guanosine tetraphosphate metabolic process"/>
    <property type="evidence" value="ECO:0007669"/>
    <property type="project" value="InterPro"/>
</dbReference>
<protein>
    <recommendedName>
        <fullName evidence="1">RelA/SpoT domain-containing protein</fullName>
    </recommendedName>
</protein>
<sequence length="41" mass="4733">MESIINKLQRPNSSKLSRIDDIAGIRIIVNNINEIYKVSNY</sequence>
<dbReference type="SUPFAM" id="SSF81301">
    <property type="entry name" value="Nucleotidyltransferase"/>
    <property type="match status" value="1"/>
</dbReference>